<evidence type="ECO:0000313" key="3">
    <source>
        <dbReference type="Proteomes" id="UP000305887"/>
    </source>
</evidence>
<dbReference type="AlphaFoldDB" id="A0A5C4N4X3"/>
<evidence type="ECO:0000313" key="2">
    <source>
        <dbReference type="EMBL" id="TNC51910.1"/>
    </source>
</evidence>
<sequence length="119" mass="12605">MRLDRRVAGGRGHEGREPPRHLVFVRGGVGVAGGELAQAVAEGPQPRDARGVIGRQRKGGERVHGRRLLAGAASGSHGRVKAAWGDRALRGVFPWPGAAPCHRAIRFRKGMVHEGASDA</sequence>
<reference evidence="2 3" key="1">
    <citation type="submission" date="2019-06" db="EMBL/GenBank/DDBJ databases">
        <title>YIM 131921 draft genome.</title>
        <authorList>
            <person name="Jiang L."/>
        </authorList>
    </citation>
    <scope>NUCLEOTIDE SEQUENCE [LARGE SCALE GENOMIC DNA]</scope>
    <source>
        <strain evidence="2 3">YIM 131921</strain>
    </source>
</reference>
<organism evidence="2 3">
    <name type="scientific">Rubellimicrobium rubrum</name>
    <dbReference type="NCBI Taxonomy" id="2585369"/>
    <lineage>
        <taxon>Bacteria</taxon>
        <taxon>Pseudomonadati</taxon>
        <taxon>Pseudomonadota</taxon>
        <taxon>Alphaproteobacteria</taxon>
        <taxon>Rhodobacterales</taxon>
        <taxon>Roseobacteraceae</taxon>
        <taxon>Rubellimicrobium</taxon>
    </lineage>
</organism>
<protein>
    <submittedName>
        <fullName evidence="2">Uncharacterized protein</fullName>
    </submittedName>
</protein>
<feature type="region of interest" description="Disordered" evidence="1">
    <location>
        <begin position="39"/>
        <end position="62"/>
    </location>
</feature>
<dbReference type="RefSeq" id="WP_139075332.1">
    <property type="nucleotide sequence ID" value="NZ_VDFU01000003.1"/>
</dbReference>
<evidence type="ECO:0000256" key="1">
    <source>
        <dbReference type="SAM" id="MobiDB-lite"/>
    </source>
</evidence>
<dbReference type="EMBL" id="VDFU01000003">
    <property type="protein sequence ID" value="TNC51910.1"/>
    <property type="molecule type" value="Genomic_DNA"/>
</dbReference>
<dbReference type="Proteomes" id="UP000305887">
    <property type="component" value="Unassembled WGS sequence"/>
</dbReference>
<comment type="caution">
    <text evidence="2">The sequence shown here is derived from an EMBL/GenBank/DDBJ whole genome shotgun (WGS) entry which is preliminary data.</text>
</comment>
<proteinExistence type="predicted"/>
<gene>
    <name evidence="2" type="ORF">FHG66_03610</name>
</gene>
<keyword evidence="3" id="KW-1185">Reference proteome</keyword>
<accession>A0A5C4N4X3</accession>
<name>A0A5C4N4X3_9RHOB</name>